<dbReference type="PANTHER" id="PTHR37953">
    <property type="entry name" value="UPF0127 PROTEIN MJ1496"/>
    <property type="match status" value="1"/>
</dbReference>
<feature type="transmembrane region" description="Helical" evidence="1">
    <location>
        <begin position="59"/>
        <end position="78"/>
    </location>
</feature>
<comment type="caution">
    <text evidence="2">The sequence shown here is derived from an EMBL/GenBank/DDBJ whole genome shotgun (WGS) entry which is preliminary data.</text>
</comment>
<accession>A0A2H0KSH7</accession>
<keyword evidence="1" id="KW-0472">Membrane</keyword>
<dbReference type="InterPro" id="IPR003795">
    <property type="entry name" value="DUF192"/>
</dbReference>
<keyword evidence="1" id="KW-1133">Transmembrane helix</keyword>
<proteinExistence type="predicted"/>
<reference evidence="2 3" key="1">
    <citation type="submission" date="2017-09" db="EMBL/GenBank/DDBJ databases">
        <title>Depth-based differentiation of microbial function through sediment-hosted aquifers and enrichment of novel symbionts in the deep terrestrial subsurface.</title>
        <authorList>
            <person name="Probst A.J."/>
            <person name="Ladd B."/>
            <person name="Jarett J.K."/>
            <person name="Geller-Mcgrath D.E."/>
            <person name="Sieber C.M."/>
            <person name="Emerson J.B."/>
            <person name="Anantharaman K."/>
            <person name="Thomas B.C."/>
            <person name="Malmstrom R."/>
            <person name="Stieglmeier M."/>
            <person name="Klingl A."/>
            <person name="Woyke T."/>
            <person name="Ryan C.M."/>
            <person name="Banfield J.F."/>
        </authorList>
    </citation>
    <scope>NUCLEOTIDE SEQUENCE [LARGE SCALE GENOMIC DNA]</scope>
    <source>
        <strain evidence="2">CG11_big_fil_rev_8_21_14_0_20_44_10</strain>
    </source>
</reference>
<gene>
    <name evidence="2" type="ORF">COV85_03285</name>
</gene>
<dbReference type="InterPro" id="IPR038695">
    <property type="entry name" value="Saro_0823-like_sf"/>
</dbReference>
<evidence type="ECO:0000313" key="3">
    <source>
        <dbReference type="Proteomes" id="UP000231550"/>
    </source>
</evidence>
<dbReference type="Proteomes" id="UP000231550">
    <property type="component" value="Unassembled WGS sequence"/>
</dbReference>
<dbReference type="EMBL" id="PCVN01000084">
    <property type="protein sequence ID" value="PIQ74225.1"/>
    <property type="molecule type" value="Genomic_DNA"/>
</dbReference>
<protein>
    <recommendedName>
        <fullName evidence="4">ACR family protein</fullName>
    </recommendedName>
</protein>
<dbReference type="Gene3D" id="2.60.120.1140">
    <property type="entry name" value="Protein of unknown function DUF192"/>
    <property type="match status" value="1"/>
</dbReference>
<evidence type="ECO:0000313" key="2">
    <source>
        <dbReference type="EMBL" id="PIQ74225.1"/>
    </source>
</evidence>
<sequence>MCLEVPEPRLRRSRLLKSFHNEQRVTFPRFFLLRQKLNYLKRRLSNFIEFVRGKRRKGVLLFFLFIGFLSLVSFFWHAKPQICFNKNCFQVELAATPQERAQGLMYRNFLAADAGMLFVFQQEGEYPFWMKNTKIPLDMIWINKDREVVFVAKNVRPCEADSCFNIMPDGDALYVLEINAGLADNIGIKQGDRFDFEI</sequence>
<dbReference type="AlphaFoldDB" id="A0A2H0KSH7"/>
<evidence type="ECO:0000256" key="1">
    <source>
        <dbReference type="SAM" id="Phobius"/>
    </source>
</evidence>
<name>A0A2H0KSH7_9BACT</name>
<keyword evidence="1" id="KW-0812">Transmembrane</keyword>
<evidence type="ECO:0008006" key="4">
    <source>
        <dbReference type="Google" id="ProtNLM"/>
    </source>
</evidence>
<organism evidence="2 3">
    <name type="scientific">Candidatus Portnoybacteria bacterium CG11_big_fil_rev_8_21_14_0_20_44_10</name>
    <dbReference type="NCBI Taxonomy" id="1974818"/>
    <lineage>
        <taxon>Bacteria</taxon>
        <taxon>Candidatus Portnoyibacteriota</taxon>
    </lineage>
</organism>
<dbReference type="PANTHER" id="PTHR37953:SF1">
    <property type="entry name" value="UPF0127 PROTEIN MJ1496"/>
    <property type="match status" value="1"/>
</dbReference>
<dbReference type="Pfam" id="PF02643">
    <property type="entry name" value="DUF192"/>
    <property type="match status" value="1"/>
</dbReference>